<dbReference type="Pfam" id="PF09722">
    <property type="entry name" value="Xre_MbcA_ParS_C"/>
    <property type="match status" value="1"/>
</dbReference>
<accession>A0A1I5WD48</accession>
<dbReference type="EMBL" id="FOXA01000044">
    <property type="protein sequence ID" value="SFQ17669.1"/>
    <property type="molecule type" value="Genomic_DNA"/>
</dbReference>
<organism evidence="2 3">
    <name type="scientific">Tranquillimonas alkanivorans</name>
    <dbReference type="NCBI Taxonomy" id="441119"/>
    <lineage>
        <taxon>Bacteria</taxon>
        <taxon>Pseudomonadati</taxon>
        <taxon>Pseudomonadota</taxon>
        <taxon>Alphaproteobacteria</taxon>
        <taxon>Rhodobacterales</taxon>
        <taxon>Roseobacteraceae</taxon>
        <taxon>Tranquillimonas</taxon>
    </lineage>
</organism>
<keyword evidence="3" id="KW-1185">Reference proteome</keyword>
<dbReference type="Proteomes" id="UP000199356">
    <property type="component" value="Unassembled WGS sequence"/>
</dbReference>
<evidence type="ECO:0000313" key="2">
    <source>
        <dbReference type="EMBL" id="SFQ17669.1"/>
    </source>
</evidence>
<dbReference type="RefSeq" id="WP_245759366.1">
    <property type="nucleotide sequence ID" value="NZ_FOXA01000044.1"/>
</dbReference>
<dbReference type="AlphaFoldDB" id="A0A1I5WD48"/>
<dbReference type="STRING" id="441119.SAMN04488047_1448"/>
<proteinExistence type="predicted"/>
<protein>
    <recommendedName>
        <fullName evidence="1">Antitoxin Xre/MbcA/ParS-like toxin-binding domain-containing protein</fullName>
    </recommendedName>
</protein>
<sequence length="333" mass="36434">MPYALNWRAKPLAQKVVANPGKDKDVGRAAETPDEATGAQAQKAAAMATVRWSVLLCVMKYVVPTDPVSAQFCSTELPGERVVIIDAIYDGLIAWVQAAVDRSPEIDVAATDVGQYARRCRAAGDPPRSNTARLAVDDFLSSETGLKRLLDDGHEVVLVHEDRADLKILNRPPSLTLVPLHVSDGSQARSAAGLMALRKLARGDGPSRPETTPAPETQTETVAVKAVVRISERWSLSDEQVAALLRISPEDWLTKSREPHGAAFTEDQMLRMSALVGVYRLLHEYFSADLANRWITLPNDGPLFRGARPVDMMETGGLSSMVEVRRYLEDLIE</sequence>
<name>A0A1I5WD48_9RHOB</name>
<gene>
    <name evidence="2" type="ORF">SAMN04488047_1448</name>
</gene>
<dbReference type="InterPro" id="IPR024467">
    <property type="entry name" value="Xre/MbcA/ParS-like_toxin-bd"/>
</dbReference>
<evidence type="ECO:0000259" key="1">
    <source>
        <dbReference type="Pfam" id="PF09722"/>
    </source>
</evidence>
<evidence type="ECO:0000313" key="3">
    <source>
        <dbReference type="Proteomes" id="UP000199356"/>
    </source>
</evidence>
<reference evidence="2 3" key="1">
    <citation type="submission" date="2016-10" db="EMBL/GenBank/DDBJ databases">
        <authorList>
            <person name="de Groot N.N."/>
        </authorList>
    </citation>
    <scope>NUCLEOTIDE SEQUENCE [LARGE SCALE GENOMIC DNA]</scope>
    <source>
        <strain evidence="2 3">DSM 19547</strain>
    </source>
</reference>
<feature type="domain" description="Antitoxin Xre/MbcA/ParS-like toxin-binding" evidence="1">
    <location>
        <begin position="285"/>
        <end position="329"/>
    </location>
</feature>